<feature type="domain" description="Mab-21-like HhH/H2TH-like" evidence="7">
    <location>
        <begin position="244"/>
        <end position="299"/>
    </location>
</feature>
<evidence type="ECO:0000313" key="8">
    <source>
        <dbReference type="EMBL" id="NXJ72826.1"/>
    </source>
</evidence>
<feature type="non-terminal residue" evidence="8">
    <location>
        <position position="342"/>
    </location>
</feature>
<evidence type="ECO:0000256" key="3">
    <source>
        <dbReference type="ARBA" id="ARBA00022692"/>
    </source>
</evidence>
<evidence type="ECO:0000259" key="7">
    <source>
        <dbReference type="Pfam" id="PF20266"/>
    </source>
</evidence>
<keyword evidence="6" id="KW-0472">Membrane</keyword>
<evidence type="ECO:0000256" key="2">
    <source>
        <dbReference type="ARBA" id="ARBA00005554"/>
    </source>
</evidence>
<feature type="non-terminal residue" evidence="8">
    <location>
        <position position="1"/>
    </location>
</feature>
<name>A0A7L0DQ12_9CHAR</name>
<accession>A0A7L0DQ12</accession>
<evidence type="ECO:0000256" key="6">
    <source>
        <dbReference type="ARBA" id="ARBA00023136"/>
    </source>
</evidence>
<keyword evidence="5" id="KW-1133">Transmembrane helix</keyword>
<gene>
    <name evidence="8" type="primary">Itpripl1_5</name>
    <name evidence="8" type="ORF">ROSBEN_R13129</name>
</gene>
<dbReference type="Gene3D" id="1.10.1410.40">
    <property type="match status" value="1"/>
</dbReference>
<reference evidence="8 9" key="1">
    <citation type="submission" date="2019-09" db="EMBL/GenBank/DDBJ databases">
        <title>Bird 10,000 Genomes (B10K) Project - Family phase.</title>
        <authorList>
            <person name="Zhang G."/>
        </authorList>
    </citation>
    <scope>NUCLEOTIDE SEQUENCE [LARGE SCALE GENOMIC DNA]</scope>
    <source>
        <strain evidence="8">B10K-DU-006-20</strain>
        <tissue evidence="8">Mixed tissue sample</tissue>
    </source>
</reference>
<dbReference type="InterPro" id="IPR024810">
    <property type="entry name" value="MAB21L/cGLR"/>
</dbReference>
<keyword evidence="3" id="KW-0812">Transmembrane</keyword>
<dbReference type="PANTHER" id="PTHR10656">
    <property type="entry name" value="CELL FATE DETERMINING PROTEIN MAB21-RELATED"/>
    <property type="match status" value="1"/>
</dbReference>
<dbReference type="Proteomes" id="UP000545435">
    <property type="component" value="Unassembled WGS sequence"/>
</dbReference>
<dbReference type="PANTHER" id="PTHR10656:SF40">
    <property type="entry name" value="INOSITOL 1,4,5-TRISPHOSPHATE RECEPTOR-INTERACTING PROTEIN-LIKE 1"/>
    <property type="match status" value="1"/>
</dbReference>
<dbReference type="EMBL" id="VXAI01001483">
    <property type="protein sequence ID" value="NXJ72826.1"/>
    <property type="molecule type" value="Genomic_DNA"/>
</dbReference>
<dbReference type="Pfam" id="PF20266">
    <property type="entry name" value="Mab-21_C"/>
    <property type="match status" value="1"/>
</dbReference>
<keyword evidence="4" id="KW-0732">Signal</keyword>
<dbReference type="SMART" id="SM01265">
    <property type="entry name" value="Mab-21"/>
    <property type="match status" value="1"/>
</dbReference>
<dbReference type="AlphaFoldDB" id="A0A7L0DQ12"/>
<proteinExistence type="inferred from homology"/>
<comment type="caution">
    <text evidence="8">The sequence shown here is derived from an EMBL/GenBank/DDBJ whole genome shotgun (WGS) entry which is preliminary data.</text>
</comment>
<dbReference type="InterPro" id="IPR046906">
    <property type="entry name" value="Mab-21_HhH/H2TH-like"/>
</dbReference>
<dbReference type="PRINTS" id="PR02107">
    <property type="entry name" value="INOS145TPRIP"/>
</dbReference>
<evidence type="ECO:0000256" key="4">
    <source>
        <dbReference type="ARBA" id="ARBA00022729"/>
    </source>
</evidence>
<keyword evidence="9" id="KW-1185">Reference proteome</keyword>
<sequence length="342" mass="40069">VMDLLRDFILVLRAILRNKLLLDLQSAIGVGSAFEGWHPHEEDIIYQVFVPFKPPLWHSFHLEQCDAGQMQTRNFRIRVDHECICMRERLVEDIHCSLHHSAEELKNQKPSLLHTLCTDSYLDVQKTARWFHQLVKSSWVSLPQFRNCRLKMMPFSRSCKFQVIKPDQKRFIIEIMFGVQQGDSDVFVTNQSTEALYTPSTVWTESYAVAEVKFFKHMARQAPQDSFHVKCLQLYSHILVGTGFSNYTLKTIVMHLLNSMPLSSWSRREFLMRLQDIMWYLRSCVEEKRLDHFFLGNENVPEDIILPPALQTAEPLNLFKHLEQDADAHAKALCEFSDLQDR</sequence>
<comment type="subcellular location">
    <subcellularLocation>
        <location evidence="1">Membrane</location>
        <topology evidence="1">Single-pass type I membrane protein</topology>
    </subcellularLocation>
</comment>
<comment type="similarity">
    <text evidence="2">Belongs to the ITPRIP family.</text>
</comment>
<evidence type="ECO:0000313" key="9">
    <source>
        <dbReference type="Proteomes" id="UP000545435"/>
    </source>
</evidence>
<organism evidence="8 9">
    <name type="scientific">Rostratula benghalensis</name>
    <name type="common">greater painted-snipe</name>
    <dbReference type="NCBI Taxonomy" id="118793"/>
    <lineage>
        <taxon>Eukaryota</taxon>
        <taxon>Metazoa</taxon>
        <taxon>Chordata</taxon>
        <taxon>Craniata</taxon>
        <taxon>Vertebrata</taxon>
        <taxon>Euteleostomi</taxon>
        <taxon>Archelosauria</taxon>
        <taxon>Archosauria</taxon>
        <taxon>Dinosauria</taxon>
        <taxon>Saurischia</taxon>
        <taxon>Theropoda</taxon>
        <taxon>Coelurosauria</taxon>
        <taxon>Aves</taxon>
        <taxon>Neognathae</taxon>
        <taxon>Neoaves</taxon>
        <taxon>Charadriiformes</taxon>
        <taxon>Rostratulidae</taxon>
        <taxon>Rostratula</taxon>
    </lineage>
</organism>
<dbReference type="GO" id="GO:0016020">
    <property type="term" value="C:membrane"/>
    <property type="evidence" value="ECO:0007669"/>
    <property type="project" value="UniProtKB-SubCell"/>
</dbReference>
<evidence type="ECO:0000256" key="1">
    <source>
        <dbReference type="ARBA" id="ARBA00004479"/>
    </source>
</evidence>
<evidence type="ECO:0000256" key="5">
    <source>
        <dbReference type="ARBA" id="ARBA00022989"/>
    </source>
</evidence>
<protein>
    <submittedName>
        <fullName evidence="8">IPIL1 protein</fullName>
    </submittedName>
</protein>
<dbReference type="InterPro" id="IPR026250">
    <property type="entry name" value="ITPRIP-like"/>
</dbReference>